<organism evidence="2 3">
    <name type="scientific">Bradyrhizobium frederickii</name>
    <dbReference type="NCBI Taxonomy" id="2560054"/>
    <lineage>
        <taxon>Bacteria</taxon>
        <taxon>Pseudomonadati</taxon>
        <taxon>Pseudomonadota</taxon>
        <taxon>Alphaproteobacteria</taxon>
        <taxon>Hyphomicrobiales</taxon>
        <taxon>Nitrobacteraceae</taxon>
        <taxon>Bradyrhizobium</taxon>
    </lineage>
</organism>
<sequence>MIIVGLQMVGFRLRKLVFALFGATAAIGAAEAQVMVDVSKITCDQYITQRITHSQTVNVWLSGFYAGRRNNPMVDTQALSRNANRVSRFCESHRDMQLLDAVEAVMK</sequence>
<name>A0A4Y9L3J4_9BRAD</name>
<dbReference type="InterPro" id="IPR010486">
    <property type="entry name" value="HNS-dep_expression_A/B"/>
</dbReference>
<dbReference type="Proteomes" id="UP000298225">
    <property type="component" value="Unassembled WGS sequence"/>
</dbReference>
<dbReference type="OrthoDB" id="8254155at2"/>
<evidence type="ECO:0000256" key="1">
    <source>
        <dbReference type="SAM" id="SignalP"/>
    </source>
</evidence>
<reference evidence="2 3" key="1">
    <citation type="submission" date="2019-03" db="EMBL/GenBank/DDBJ databases">
        <title>Bradyrhizobium strains diversity isolated from Chamaecrista fasciculata.</title>
        <authorList>
            <person name="Urquiaga M.C.O."/>
            <person name="Hungria M."/>
            <person name="Delamuta J.R.M."/>
        </authorList>
    </citation>
    <scope>NUCLEOTIDE SEQUENCE [LARGE SCALE GENOMIC DNA]</scope>
    <source>
        <strain evidence="2 3">CNPSo 3424</strain>
    </source>
</reference>
<dbReference type="Pfam" id="PF06411">
    <property type="entry name" value="HdeA"/>
    <property type="match status" value="1"/>
</dbReference>
<comment type="caution">
    <text evidence="2">The sequence shown here is derived from an EMBL/GenBank/DDBJ whole genome shotgun (WGS) entry which is preliminary data.</text>
</comment>
<proteinExistence type="predicted"/>
<keyword evidence="1" id="KW-0732">Signal</keyword>
<evidence type="ECO:0000313" key="3">
    <source>
        <dbReference type="Proteomes" id="UP000298225"/>
    </source>
</evidence>
<feature type="signal peptide" evidence="1">
    <location>
        <begin position="1"/>
        <end position="32"/>
    </location>
</feature>
<keyword evidence="3" id="KW-1185">Reference proteome</keyword>
<accession>A0A4Y9L3J4</accession>
<dbReference type="EMBL" id="SPQU01000011">
    <property type="protein sequence ID" value="TFV36402.1"/>
    <property type="molecule type" value="Genomic_DNA"/>
</dbReference>
<evidence type="ECO:0000313" key="2">
    <source>
        <dbReference type="EMBL" id="TFV36402.1"/>
    </source>
</evidence>
<dbReference type="AlphaFoldDB" id="A0A4Y9L3J4"/>
<protein>
    <recommendedName>
        <fullName evidence="4">HdeA/HdeB family protein</fullName>
    </recommendedName>
</protein>
<evidence type="ECO:0008006" key="4">
    <source>
        <dbReference type="Google" id="ProtNLM"/>
    </source>
</evidence>
<feature type="chain" id="PRO_5021459259" description="HdeA/HdeB family protein" evidence="1">
    <location>
        <begin position="33"/>
        <end position="107"/>
    </location>
</feature>
<gene>
    <name evidence="2" type="ORF">E4K66_23520</name>
</gene>